<feature type="domain" description="Circularly permuted ATP-grasp type 2" evidence="2">
    <location>
        <begin position="103"/>
        <end position="479"/>
    </location>
</feature>
<dbReference type="Pfam" id="PF14403">
    <property type="entry name" value="CP_ATPgrasp_2"/>
    <property type="match status" value="1"/>
</dbReference>
<gene>
    <name evidence="3" type="ORF">SAMN02745947_01167</name>
</gene>
<dbReference type="PANTHER" id="PTHR34595">
    <property type="entry name" value="BLR5612 PROTEIN"/>
    <property type="match status" value="1"/>
</dbReference>
<feature type="compositionally biased region" description="Basic and acidic residues" evidence="1">
    <location>
        <begin position="517"/>
        <end position="530"/>
    </location>
</feature>
<proteinExistence type="predicted"/>
<feature type="region of interest" description="Disordered" evidence="1">
    <location>
        <begin position="1"/>
        <end position="20"/>
    </location>
</feature>
<evidence type="ECO:0000313" key="3">
    <source>
        <dbReference type="EMBL" id="SMG19887.1"/>
    </source>
</evidence>
<evidence type="ECO:0000259" key="2">
    <source>
        <dbReference type="Pfam" id="PF14403"/>
    </source>
</evidence>
<organism evidence="3 4">
    <name type="scientific">Rhodococcus rhodochrous J3</name>
    <dbReference type="NCBI Taxonomy" id="903528"/>
    <lineage>
        <taxon>Bacteria</taxon>
        <taxon>Bacillati</taxon>
        <taxon>Actinomycetota</taxon>
        <taxon>Actinomycetes</taxon>
        <taxon>Mycobacteriales</taxon>
        <taxon>Nocardiaceae</taxon>
        <taxon>Rhodococcus</taxon>
    </lineage>
</organism>
<protein>
    <submittedName>
        <fullName evidence="3">Uncharacterized conserved protein, circularly permuted ATPgrasp superfamily</fullName>
    </submittedName>
</protein>
<dbReference type="Gene3D" id="3.40.50.11290">
    <property type="match status" value="1"/>
</dbReference>
<dbReference type="RefSeq" id="WP_085468446.1">
    <property type="nucleotide sequence ID" value="NZ_FXAV01000002.1"/>
</dbReference>
<reference evidence="3 4" key="1">
    <citation type="submission" date="2017-04" db="EMBL/GenBank/DDBJ databases">
        <authorList>
            <person name="Varghese N."/>
            <person name="Submissions S."/>
        </authorList>
    </citation>
    <scope>NUCLEOTIDE SEQUENCE [LARGE SCALE GENOMIC DNA]</scope>
    <source>
        <strain evidence="3 4">J3</strain>
    </source>
</reference>
<dbReference type="InterPro" id="IPR016450">
    <property type="entry name" value="UCP005522"/>
</dbReference>
<name>A0ABY1M706_RHORH</name>
<accession>A0ABY1M706</accession>
<sequence>MISTTPLEQGGPAPGRAGTDVFAGYPEIHAGSGDPGAPTAYDEMFDVDGQVREPYRRLFETLTSKGVDDLAARTEALGRAFTNQGVTFSLSGQERPFPLDMVPRVIAAAEWSELERGIRQRVRALELFLADVYGEQRILRDRVLPRRLVTSCQHFHRQASGIVPPNGVRIHVAGIDLIRDENGTFRVLEDNLRSPSGVSYAMENRRAMARVAPDLFAQHKVRPVGDYALHLLRALRASAAPNAADPNVVVLTPGIANSAYFEHSLLARQMGVELVEGRDLFCRDNVVYMRTTEGERQVDVIYRRIDDDYLDPMHFRPDSVLGVAGLVNAARAGNVVISSAVGNGVGDDKLVYTYVPEIIDYYLGEKPLLPNVDTLRCWLDAEREEVLDRIDELVLKPVEGSGGYGILFGPDASRAELDEMIGKIREDPRSWIAQPVVQLSTVPTRAGDALAPRHVDLRPFAVNNGEDVWVLPGGLTRVALPEGSLVVNSSQGGGSKDTWVLAETSDTAAELGGEGVVAEREDVNRSEHGPELTTSQQQQQQQQQSGRDDR</sequence>
<keyword evidence="4" id="KW-1185">Reference proteome</keyword>
<evidence type="ECO:0000313" key="4">
    <source>
        <dbReference type="Proteomes" id="UP000193566"/>
    </source>
</evidence>
<dbReference type="InterPro" id="IPR051680">
    <property type="entry name" value="ATP-dep_Glu-Cys_Ligase-2"/>
</dbReference>
<dbReference type="SUPFAM" id="SSF56059">
    <property type="entry name" value="Glutathione synthetase ATP-binding domain-like"/>
    <property type="match status" value="1"/>
</dbReference>
<dbReference type="PIRSF" id="PIRSF005522">
    <property type="entry name" value="UCP005522"/>
    <property type="match status" value="1"/>
</dbReference>
<comment type="caution">
    <text evidence="3">The sequence shown here is derived from an EMBL/GenBank/DDBJ whole genome shotgun (WGS) entry which is preliminary data.</text>
</comment>
<dbReference type="InterPro" id="IPR025841">
    <property type="entry name" value="CP_ATPgrasp_2"/>
</dbReference>
<dbReference type="EMBL" id="FXAV01000002">
    <property type="protein sequence ID" value="SMG19887.1"/>
    <property type="molecule type" value="Genomic_DNA"/>
</dbReference>
<dbReference type="Proteomes" id="UP000193566">
    <property type="component" value="Unassembled WGS sequence"/>
</dbReference>
<evidence type="ECO:0000256" key="1">
    <source>
        <dbReference type="SAM" id="MobiDB-lite"/>
    </source>
</evidence>
<dbReference type="Gene3D" id="3.30.1490.270">
    <property type="match status" value="1"/>
</dbReference>
<feature type="region of interest" description="Disordered" evidence="1">
    <location>
        <begin position="507"/>
        <end position="550"/>
    </location>
</feature>
<dbReference type="PANTHER" id="PTHR34595:SF7">
    <property type="entry name" value="SLL1039 PROTEIN"/>
    <property type="match status" value="1"/>
</dbReference>